<dbReference type="PROSITE" id="PS51464">
    <property type="entry name" value="SIS"/>
    <property type="match status" value="2"/>
</dbReference>
<accession>A0A085UV58</accession>
<reference evidence="3 4" key="1">
    <citation type="submission" date="2014-07" db="EMBL/GenBank/DDBJ databases">
        <title>Draft Genome Sequences of Environmental Pseudomonas syringae strains.</title>
        <authorList>
            <person name="Baltrus D.A."/>
            <person name="Berge O."/>
            <person name="Morris C."/>
        </authorList>
    </citation>
    <scope>NUCLEOTIDE SEQUENCE [LARGE SCALE GENOMIC DNA]</scope>
    <source>
        <strain evidence="3 4">CEB003</strain>
    </source>
</reference>
<dbReference type="InterPro" id="IPR046348">
    <property type="entry name" value="SIS_dom_sf"/>
</dbReference>
<evidence type="ECO:0000259" key="2">
    <source>
        <dbReference type="PROSITE" id="PS51464"/>
    </source>
</evidence>
<dbReference type="GO" id="GO:0097367">
    <property type="term" value="F:carbohydrate derivative binding"/>
    <property type="evidence" value="ECO:0007669"/>
    <property type="project" value="InterPro"/>
</dbReference>
<dbReference type="InterPro" id="IPR035466">
    <property type="entry name" value="GlmS/AgaS_SIS"/>
</dbReference>
<dbReference type="InterPro" id="IPR035490">
    <property type="entry name" value="GlmS/FrlB_SIS"/>
</dbReference>
<comment type="caution">
    <text evidence="3">The sequence shown here is derived from an EMBL/GenBank/DDBJ whole genome shotgun (WGS) entry which is preliminary data.</text>
</comment>
<dbReference type="EMBL" id="JPQT01000130">
    <property type="protein sequence ID" value="KFE47071.1"/>
    <property type="molecule type" value="Genomic_DNA"/>
</dbReference>
<dbReference type="InterPro" id="IPR001347">
    <property type="entry name" value="SIS_dom"/>
</dbReference>
<evidence type="ECO:0000313" key="4">
    <source>
        <dbReference type="Proteomes" id="UP000028643"/>
    </source>
</evidence>
<dbReference type="Proteomes" id="UP000028643">
    <property type="component" value="Unassembled WGS sequence"/>
</dbReference>
<keyword evidence="3" id="KW-0808">Transferase</keyword>
<dbReference type="PATRIC" id="fig|317.174.peg.4776"/>
<protein>
    <submittedName>
        <fullName evidence="3">Glucosamine-fructose-6-phosphate aminotransferase</fullName>
    </submittedName>
</protein>
<dbReference type="Pfam" id="PF01380">
    <property type="entry name" value="SIS"/>
    <property type="match status" value="2"/>
</dbReference>
<dbReference type="GO" id="GO:0008483">
    <property type="term" value="F:transaminase activity"/>
    <property type="evidence" value="ECO:0007669"/>
    <property type="project" value="UniProtKB-KW"/>
</dbReference>
<evidence type="ECO:0000313" key="3">
    <source>
        <dbReference type="EMBL" id="KFE47071.1"/>
    </source>
</evidence>
<feature type="domain" description="SIS" evidence="2">
    <location>
        <begin position="15"/>
        <end position="165"/>
    </location>
</feature>
<name>A0A085UV58_PSESX</name>
<keyword evidence="3" id="KW-0032">Aminotransferase</keyword>
<dbReference type="PANTHER" id="PTHR10937">
    <property type="entry name" value="GLUCOSAMINE--FRUCTOSE-6-PHOSPHATE AMINOTRANSFERASE, ISOMERIZING"/>
    <property type="match status" value="1"/>
</dbReference>
<dbReference type="AlphaFoldDB" id="A0A085UV58"/>
<dbReference type="GO" id="GO:1901135">
    <property type="term" value="P:carbohydrate derivative metabolic process"/>
    <property type="evidence" value="ECO:0007669"/>
    <property type="project" value="InterPro"/>
</dbReference>
<dbReference type="SUPFAM" id="SSF53697">
    <property type="entry name" value="SIS domain"/>
    <property type="match status" value="1"/>
</dbReference>
<dbReference type="RefSeq" id="WP_047578060.1">
    <property type="nucleotide sequence ID" value="NZ_JPQT01000130.1"/>
</dbReference>
<dbReference type="Gene3D" id="3.40.50.10490">
    <property type="entry name" value="Glucose-6-phosphate isomerase like protein, domain 1"/>
    <property type="match status" value="2"/>
</dbReference>
<gene>
    <name evidence="3" type="ORF">IV02_23345</name>
</gene>
<dbReference type="CDD" id="cd05008">
    <property type="entry name" value="SIS_GlmS_GlmD_1"/>
    <property type="match status" value="1"/>
</dbReference>
<feature type="domain" description="SIS" evidence="2">
    <location>
        <begin position="176"/>
        <end position="307"/>
    </location>
</feature>
<sequence length="317" mass="34076">MNATEQVIVEQFPFWGPALTQPLPTLDAATLVVVGCGTSYYLAQVVASALNLNGKRAIAVPGGEWARRPEAYLADIRDVQVIALSRSGESTETVQAVEASRARGLKTLGITCESASSLARCSDEVLFAPTHAMEGIVMSSSASLMLLLGLRLAAVDVNAALPDQAEQAMHALDRQLTSAILSRSHFVYLGGGAHYGLASEGALKLQEMSLTYTQVFHPMEYRHGPISLVDDKTCVVLIYSPQTRDEEAKLYAELKEKGALVIGFGGPGDLYVEVSQTGLDQSLEILPALQLFGERLAQHKNLDSTAPRHLTKVVRLS</sequence>
<proteinExistence type="predicted"/>
<organism evidence="3 4">
    <name type="scientific">Pseudomonas syringae</name>
    <dbReference type="NCBI Taxonomy" id="317"/>
    <lineage>
        <taxon>Bacteria</taxon>
        <taxon>Pseudomonadati</taxon>
        <taxon>Pseudomonadota</taxon>
        <taxon>Gammaproteobacteria</taxon>
        <taxon>Pseudomonadales</taxon>
        <taxon>Pseudomonadaceae</taxon>
        <taxon>Pseudomonas</taxon>
    </lineage>
</organism>
<keyword evidence="1" id="KW-0677">Repeat</keyword>
<evidence type="ECO:0000256" key="1">
    <source>
        <dbReference type="ARBA" id="ARBA00022737"/>
    </source>
</evidence>
<dbReference type="CDD" id="cd05009">
    <property type="entry name" value="SIS_GlmS_GlmD_2"/>
    <property type="match status" value="1"/>
</dbReference>
<dbReference type="PANTHER" id="PTHR10937:SF4">
    <property type="entry name" value="GLUCOSAMINE-6-PHOSPHATE DEAMINASE"/>
    <property type="match status" value="1"/>
</dbReference>